<dbReference type="PROSITE" id="PS50850">
    <property type="entry name" value="MFS"/>
    <property type="match status" value="1"/>
</dbReference>
<evidence type="ECO:0000256" key="3">
    <source>
        <dbReference type="ARBA" id="ARBA00022692"/>
    </source>
</evidence>
<keyword evidence="4 6" id="KW-1133">Transmembrane helix</keyword>
<feature type="transmembrane region" description="Helical" evidence="6">
    <location>
        <begin position="103"/>
        <end position="121"/>
    </location>
</feature>
<reference evidence="8 9" key="1">
    <citation type="submission" date="2014-04" db="EMBL/GenBank/DDBJ databases">
        <title>Evolutionary Origins and Diversification of the Mycorrhizal Mutualists.</title>
        <authorList>
            <consortium name="DOE Joint Genome Institute"/>
            <consortium name="Mycorrhizal Genomics Consortium"/>
            <person name="Kohler A."/>
            <person name="Kuo A."/>
            <person name="Nagy L.G."/>
            <person name="Floudas D."/>
            <person name="Copeland A."/>
            <person name="Barry K.W."/>
            <person name="Cichocki N."/>
            <person name="Veneault-Fourrey C."/>
            <person name="LaButti K."/>
            <person name="Lindquist E.A."/>
            <person name="Lipzen A."/>
            <person name="Lundell T."/>
            <person name="Morin E."/>
            <person name="Murat C."/>
            <person name="Riley R."/>
            <person name="Ohm R."/>
            <person name="Sun H."/>
            <person name="Tunlid A."/>
            <person name="Henrissat B."/>
            <person name="Grigoriev I.V."/>
            <person name="Hibbett D.S."/>
            <person name="Martin F."/>
        </authorList>
    </citation>
    <scope>NUCLEOTIDE SEQUENCE [LARGE SCALE GENOMIC DNA]</scope>
    <source>
        <strain evidence="8 9">Koide BX008</strain>
    </source>
</reference>
<evidence type="ECO:0000256" key="6">
    <source>
        <dbReference type="SAM" id="Phobius"/>
    </source>
</evidence>
<dbReference type="SUPFAM" id="SSF103473">
    <property type="entry name" value="MFS general substrate transporter"/>
    <property type="match status" value="1"/>
</dbReference>
<evidence type="ECO:0000313" key="9">
    <source>
        <dbReference type="Proteomes" id="UP000054549"/>
    </source>
</evidence>
<dbReference type="Proteomes" id="UP000054549">
    <property type="component" value="Unassembled WGS sequence"/>
</dbReference>
<accession>A0A0C2WU28</accession>
<dbReference type="Gene3D" id="1.20.1250.20">
    <property type="entry name" value="MFS general substrate transporter like domains"/>
    <property type="match status" value="1"/>
</dbReference>
<gene>
    <name evidence="8" type="ORF">M378DRAFT_110659</name>
</gene>
<dbReference type="Pfam" id="PF07690">
    <property type="entry name" value="MFS_1"/>
    <property type="match status" value="1"/>
</dbReference>
<dbReference type="InterPro" id="IPR001958">
    <property type="entry name" value="Tet-R_TetA/multi-R_MdtG-like"/>
</dbReference>
<feature type="transmembrane region" description="Helical" evidence="6">
    <location>
        <begin position="202"/>
        <end position="223"/>
    </location>
</feature>
<dbReference type="PRINTS" id="PR01035">
    <property type="entry name" value="TCRTETA"/>
</dbReference>
<dbReference type="EMBL" id="KN818308">
    <property type="protein sequence ID" value="KIL59853.1"/>
    <property type="molecule type" value="Genomic_DNA"/>
</dbReference>
<comment type="subcellular location">
    <subcellularLocation>
        <location evidence="1">Membrane</location>
        <topology evidence="1">Multi-pass membrane protein</topology>
    </subcellularLocation>
</comment>
<evidence type="ECO:0000259" key="7">
    <source>
        <dbReference type="PROSITE" id="PS50850"/>
    </source>
</evidence>
<feature type="transmembrane region" description="Helical" evidence="6">
    <location>
        <begin position="357"/>
        <end position="383"/>
    </location>
</feature>
<protein>
    <recommendedName>
        <fullName evidence="7">Major facilitator superfamily (MFS) profile domain-containing protein</fullName>
    </recommendedName>
</protein>
<evidence type="ECO:0000256" key="5">
    <source>
        <dbReference type="ARBA" id="ARBA00023136"/>
    </source>
</evidence>
<dbReference type="GO" id="GO:0022857">
    <property type="term" value="F:transmembrane transporter activity"/>
    <property type="evidence" value="ECO:0007669"/>
    <property type="project" value="InterPro"/>
</dbReference>
<organism evidence="8 9">
    <name type="scientific">Amanita muscaria (strain Koide BX008)</name>
    <dbReference type="NCBI Taxonomy" id="946122"/>
    <lineage>
        <taxon>Eukaryota</taxon>
        <taxon>Fungi</taxon>
        <taxon>Dikarya</taxon>
        <taxon>Basidiomycota</taxon>
        <taxon>Agaricomycotina</taxon>
        <taxon>Agaricomycetes</taxon>
        <taxon>Agaricomycetidae</taxon>
        <taxon>Agaricales</taxon>
        <taxon>Pluteineae</taxon>
        <taxon>Amanitaceae</taxon>
        <taxon>Amanita</taxon>
    </lineage>
</organism>
<dbReference type="AlphaFoldDB" id="A0A0C2WU28"/>
<dbReference type="GO" id="GO:0016020">
    <property type="term" value="C:membrane"/>
    <property type="evidence" value="ECO:0007669"/>
    <property type="project" value="UniProtKB-SubCell"/>
</dbReference>
<feature type="transmembrane region" description="Helical" evidence="6">
    <location>
        <begin position="404"/>
        <end position="422"/>
    </location>
</feature>
<dbReference type="InterPro" id="IPR011701">
    <property type="entry name" value="MFS"/>
</dbReference>
<keyword evidence="3 6" id="KW-0812">Transmembrane</keyword>
<dbReference type="InterPro" id="IPR020846">
    <property type="entry name" value="MFS_dom"/>
</dbReference>
<evidence type="ECO:0000256" key="1">
    <source>
        <dbReference type="ARBA" id="ARBA00004141"/>
    </source>
</evidence>
<evidence type="ECO:0000256" key="4">
    <source>
        <dbReference type="ARBA" id="ARBA00022989"/>
    </source>
</evidence>
<dbReference type="CDD" id="cd17330">
    <property type="entry name" value="MFS_SLC46_TetA_like"/>
    <property type="match status" value="1"/>
</dbReference>
<dbReference type="PANTHER" id="PTHR23504">
    <property type="entry name" value="MAJOR FACILITATOR SUPERFAMILY DOMAIN-CONTAINING PROTEIN 10"/>
    <property type="match status" value="1"/>
</dbReference>
<feature type="transmembrane region" description="Helical" evidence="6">
    <location>
        <begin position="295"/>
        <end position="315"/>
    </location>
</feature>
<sequence length="460" mass="50151">MTNSTVDEETPLLNDNRIKTVKHERTPLPKFQLGALLLVQLSEPIASASIFPYINQAKLDITGGDKRKVGYYAGLIESLFFATQAVTVLQWGRISDRIGRKPVLLIGLAGNALSMICFGLSRTFWTLVISRCICGLLNGNVGVMKSMLGELTDPTNRAEGMALIPLVWSIGATIAPVMGGVLSRPHERFSIFRAAFWKEYPYFLPSLAAAIYISFAYLITLTLPNKHRKSSVSSASSNADAAKSLPLRKILTYPVIISVSNYVALAFIEMMFLALYPLFMSTPVELGGLGCSPAVIGYVLGGLGAYIGVFQLLFFAKFVRRFGERQVLINGVSVYMLYTLLFPLISVLARYGGVTWIVWSLLAFTLSLRALSDMCFGCLFIYITAASPKNSLGAANGLSQTTVSIARAIGPGLATSLFALSLDKNLLGGYAVYAIIFVFTCVSLLLAIRLPRKIWDENLL</sequence>
<dbReference type="PANTHER" id="PTHR23504:SF15">
    <property type="entry name" value="MAJOR FACILITATOR SUPERFAMILY (MFS) PROFILE DOMAIN-CONTAINING PROTEIN"/>
    <property type="match status" value="1"/>
</dbReference>
<feature type="transmembrane region" description="Helical" evidence="6">
    <location>
        <begin position="250"/>
        <end position="275"/>
    </location>
</feature>
<name>A0A0C2WU28_AMAMK</name>
<keyword evidence="9" id="KW-1185">Reference proteome</keyword>
<keyword evidence="2" id="KW-0813">Transport</keyword>
<dbReference type="OrthoDB" id="419616at2759"/>
<feature type="transmembrane region" description="Helical" evidence="6">
    <location>
        <begin position="428"/>
        <end position="448"/>
    </location>
</feature>
<dbReference type="InterPro" id="IPR036259">
    <property type="entry name" value="MFS_trans_sf"/>
</dbReference>
<feature type="transmembrane region" description="Helical" evidence="6">
    <location>
        <begin position="69"/>
        <end position="91"/>
    </location>
</feature>
<dbReference type="HOGENOM" id="CLU_001265_54_6_1"/>
<feature type="domain" description="Major facilitator superfamily (MFS) profile" evidence="7">
    <location>
        <begin position="1"/>
        <end position="455"/>
    </location>
</feature>
<feature type="transmembrane region" description="Helical" evidence="6">
    <location>
        <begin position="160"/>
        <end position="182"/>
    </location>
</feature>
<keyword evidence="5 6" id="KW-0472">Membrane</keyword>
<proteinExistence type="predicted"/>
<evidence type="ECO:0000256" key="2">
    <source>
        <dbReference type="ARBA" id="ARBA00022448"/>
    </source>
</evidence>
<feature type="transmembrane region" description="Helical" evidence="6">
    <location>
        <begin position="327"/>
        <end position="351"/>
    </location>
</feature>
<dbReference type="InParanoid" id="A0A0C2WU28"/>
<evidence type="ECO:0000313" key="8">
    <source>
        <dbReference type="EMBL" id="KIL59853.1"/>
    </source>
</evidence>